<gene>
    <name evidence="2" type="ORF">NEZAVI_LOCUS1476</name>
</gene>
<proteinExistence type="predicted"/>
<dbReference type="EMBL" id="OV725077">
    <property type="protein sequence ID" value="CAH1390244.1"/>
    <property type="molecule type" value="Genomic_DNA"/>
</dbReference>
<feature type="region of interest" description="Disordered" evidence="1">
    <location>
        <begin position="1"/>
        <end position="88"/>
    </location>
</feature>
<accession>A0A9P0E8B1</accession>
<evidence type="ECO:0000313" key="2">
    <source>
        <dbReference type="EMBL" id="CAH1390244.1"/>
    </source>
</evidence>
<protein>
    <submittedName>
        <fullName evidence="2">Uncharacterized protein</fullName>
    </submittedName>
</protein>
<keyword evidence="3" id="KW-1185">Reference proteome</keyword>
<feature type="compositionally biased region" description="Polar residues" evidence="1">
    <location>
        <begin position="61"/>
        <end position="74"/>
    </location>
</feature>
<organism evidence="2 3">
    <name type="scientific">Nezara viridula</name>
    <name type="common">Southern green stink bug</name>
    <name type="synonym">Cimex viridulus</name>
    <dbReference type="NCBI Taxonomy" id="85310"/>
    <lineage>
        <taxon>Eukaryota</taxon>
        <taxon>Metazoa</taxon>
        <taxon>Ecdysozoa</taxon>
        <taxon>Arthropoda</taxon>
        <taxon>Hexapoda</taxon>
        <taxon>Insecta</taxon>
        <taxon>Pterygota</taxon>
        <taxon>Neoptera</taxon>
        <taxon>Paraneoptera</taxon>
        <taxon>Hemiptera</taxon>
        <taxon>Heteroptera</taxon>
        <taxon>Panheteroptera</taxon>
        <taxon>Pentatomomorpha</taxon>
        <taxon>Pentatomoidea</taxon>
        <taxon>Pentatomidae</taxon>
        <taxon>Pentatominae</taxon>
        <taxon>Nezara</taxon>
    </lineage>
</organism>
<dbReference type="AlphaFoldDB" id="A0A9P0E8B1"/>
<sequence length="88" mass="9760">MDHEEDDPSGVGKAEESQDTCTRRWSAYLQADKGPGTSRRGRDDTALKTQTNVEPRDGRKNSGSALTLEKNSCPSWDDGFSHKQSTHH</sequence>
<reference evidence="2" key="1">
    <citation type="submission" date="2022-01" db="EMBL/GenBank/DDBJ databases">
        <authorList>
            <person name="King R."/>
        </authorList>
    </citation>
    <scope>NUCLEOTIDE SEQUENCE</scope>
</reference>
<evidence type="ECO:0000313" key="3">
    <source>
        <dbReference type="Proteomes" id="UP001152798"/>
    </source>
</evidence>
<name>A0A9P0E8B1_NEZVI</name>
<dbReference type="Proteomes" id="UP001152798">
    <property type="component" value="Chromosome 1"/>
</dbReference>
<evidence type="ECO:0000256" key="1">
    <source>
        <dbReference type="SAM" id="MobiDB-lite"/>
    </source>
</evidence>